<dbReference type="InterPro" id="IPR028994">
    <property type="entry name" value="Integrin_alpha_N"/>
</dbReference>
<dbReference type="Proteomes" id="UP000777438">
    <property type="component" value="Unassembled WGS sequence"/>
</dbReference>
<reference evidence="4 5" key="1">
    <citation type="journal article" date="2021" name="Nat. Commun.">
        <title>Genetic determinants of endophytism in the Arabidopsis root mycobiome.</title>
        <authorList>
            <person name="Mesny F."/>
            <person name="Miyauchi S."/>
            <person name="Thiergart T."/>
            <person name="Pickel B."/>
            <person name="Atanasova L."/>
            <person name="Karlsson M."/>
            <person name="Huettel B."/>
            <person name="Barry K.W."/>
            <person name="Haridas S."/>
            <person name="Chen C."/>
            <person name="Bauer D."/>
            <person name="Andreopoulos W."/>
            <person name="Pangilinan J."/>
            <person name="LaButti K."/>
            <person name="Riley R."/>
            <person name="Lipzen A."/>
            <person name="Clum A."/>
            <person name="Drula E."/>
            <person name="Henrissat B."/>
            <person name="Kohler A."/>
            <person name="Grigoriev I.V."/>
            <person name="Martin F.M."/>
            <person name="Hacquard S."/>
        </authorList>
    </citation>
    <scope>NUCLEOTIDE SEQUENCE [LARGE SCALE GENOMIC DNA]</scope>
    <source>
        <strain evidence="4 5">MPI-CAGE-CH-0241</strain>
    </source>
</reference>
<keyword evidence="5" id="KW-1185">Reference proteome</keyword>
<dbReference type="EMBL" id="JAGPYM010000049">
    <property type="protein sequence ID" value="KAH6871884.1"/>
    <property type="molecule type" value="Genomic_DNA"/>
</dbReference>
<feature type="region of interest" description="Disordered" evidence="1">
    <location>
        <begin position="263"/>
        <end position="289"/>
    </location>
</feature>
<accession>A0A9P8VS38</accession>
<evidence type="ECO:0000259" key="3">
    <source>
        <dbReference type="Pfam" id="PF22301"/>
    </source>
</evidence>
<sequence>MLMNENSDHSGQPAAVAIPSFGNAVVEAKREDGYWVDTFHFSDKDRVPGIITSGLVSGVVEFLDNPIAENEASGQAGGAAALTKSWTKHVIGEFNSPVAVLAVNITNNGLMDLVVCHDYGPFMLECDMKGGWISWLENPGPDKLGSGPWKQRKIGRWPAMHRMKAGHFTQKSFLEIVAASVVYGAHDKTTPIPIIRFQAPENVLEAIEWQRDIIDDENFTVIHEITPKKLNGEDDLDSMIISSREGTTWLYHEDGVWKRELIGVGEPKEPRQSPTTESPGSGDHWGTGCADVGKLGDDPFAYIATLDPFHGISACVYTKTSRGMKDTKWKRHVLDVYGTPNQRDGDDEFLIALFGSLDRDADGNSIPVSNSTPEAVTVLTRIFSAATWSLPNKGIMYDKAIDIEKGLFAKWRIATESSARIAIGNFGGAGKLDVASIGYNTALVSEAASSAPIVPTAWDNEGLIYLARPTDVKIPHRSPLIEIANYAISVEIHPKKGKISVLPGQGIKVLYGSASDTATIRRPLADAGFPAVSPVTSDEESLTADAEKGAIILRIDPLGEPGEWPAAEKVPMRLTMDTSKLGLQPP</sequence>
<dbReference type="OrthoDB" id="5378718at2759"/>
<comment type="caution">
    <text evidence="4">The sequence shown here is derived from an EMBL/GenBank/DDBJ whole genome shotgun (WGS) entry which is preliminary data.</text>
</comment>
<dbReference type="Pfam" id="PF22301">
    <property type="entry name" value="AUDH_beta_propeller"/>
    <property type="match status" value="1"/>
</dbReference>
<dbReference type="InterPro" id="IPR054583">
    <property type="entry name" value="Beta-prop_AUDH"/>
</dbReference>
<feature type="domain" description="Aldos-2-ulose dehydratase beta-propeller" evidence="3">
    <location>
        <begin position="130"/>
        <end position="319"/>
    </location>
</feature>
<name>A0A9P8VS38_9HYPO</name>
<evidence type="ECO:0000256" key="1">
    <source>
        <dbReference type="SAM" id="MobiDB-lite"/>
    </source>
</evidence>
<dbReference type="Pfam" id="PF18637">
    <property type="entry name" value="AUDH_Cupin"/>
    <property type="match status" value="1"/>
</dbReference>
<protein>
    <submittedName>
        <fullName evidence="4">Uncharacterized protein</fullName>
    </submittedName>
</protein>
<evidence type="ECO:0000313" key="5">
    <source>
        <dbReference type="Proteomes" id="UP000777438"/>
    </source>
</evidence>
<gene>
    <name evidence="4" type="ORF">B0T10DRAFT_611080</name>
</gene>
<dbReference type="InterPro" id="IPR040887">
    <property type="entry name" value="AUDH_Cupin"/>
</dbReference>
<dbReference type="SUPFAM" id="SSF69318">
    <property type="entry name" value="Integrin alpha N-terminal domain"/>
    <property type="match status" value="1"/>
</dbReference>
<proteinExistence type="predicted"/>
<dbReference type="Gene3D" id="2.60.120.990">
    <property type="match status" value="1"/>
</dbReference>
<organism evidence="4 5">
    <name type="scientific">Thelonectria olida</name>
    <dbReference type="NCBI Taxonomy" id="1576542"/>
    <lineage>
        <taxon>Eukaryota</taxon>
        <taxon>Fungi</taxon>
        <taxon>Dikarya</taxon>
        <taxon>Ascomycota</taxon>
        <taxon>Pezizomycotina</taxon>
        <taxon>Sordariomycetes</taxon>
        <taxon>Hypocreomycetidae</taxon>
        <taxon>Hypocreales</taxon>
        <taxon>Nectriaceae</taxon>
        <taxon>Thelonectria</taxon>
    </lineage>
</organism>
<dbReference type="AlphaFoldDB" id="A0A9P8VS38"/>
<feature type="domain" description="Aldos-2-ulose dehydratase/isomerase (AUDH) Cupin" evidence="2">
    <location>
        <begin position="452"/>
        <end position="584"/>
    </location>
</feature>
<evidence type="ECO:0000313" key="4">
    <source>
        <dbReference type="EMBL" id="KAH6871884.1"/>
    </source>
</evidence>
<evidence type="ECO:0000259" key="2">
    <source>
        <dbReference type="Pfam" id="PF18637"/>
    </source>
</evidence>